<evidence type="ECO:0000313" key="1">
    <source>
        <dbReference type="EMBL" id="CDW37819.1"/>
    </source>
</evidence>
<reference evidence="1" key="1">
    <citation type="submission" date="2014-05" db="EMBL/GenBank/DDBJ databases">
        <authorList>
            <person name="Chronopoulou M."/>
        </authorList>
    </citation>
    <scope>NUCLEOTIDE SEQUENCE</scope>
    <source>
        <tissue evidence="1">Whole organism</tissue>
    </source>
</reference>
<organism evidence="1">
    <name type="scientific">Lepeophtheirus salmonis</name>
    <name type="common">Salmon louse</name>
    <name type="synonym">Caligus salmonis</name>
    <dbReference type="NCBI Taxonomy" id="72036"/>
    <lineage>
        <taxon>Eukaryota</taxon>
        <taxon>Metazoa</taxon>
        <taxon>Ecdysozoa</taxon>
        <taxon>Arthropoda</taxon>
        <taxon>Crustacea</taxon>
        <taxon>Multicrustacea</taxon>
        <taxon>Hexanauplia</taxon>
        <taxon>Copepoda</taxon>
        <taxon>Siphonostomatoida</taxon>
        <taxon>Caligidae</taxon>
        <taxon>Lepeophtheirus</taxon>
    </lineage>
</organism>
<sequence>MGTLTRPVNSCLKNK</sequence>
<dbReference type="EMBL" id="HACA01020458">
    <property type="protein sequence ID" value="CDW37819.1"/>
    <property type="molecule type" value="Transcribed_RNA"/>
</dbReference>
<proteinExistence type="predicted"/>
<accession>A0A0K2UHU3</accession>
<protein>
    <submittedName>
        <fullName evidence="1">Uncharacterized protein</fullName>
    </submittedName>
</protein>
<name>A0A0K2UHU3_LEPSM</name>